<gene>
    <name evidence="2" type="ORF">ACOF00016_LOCUS8074</name>
</gene>
<keyword evidence="1" id="KW-0812">Transmembrane</keyword>
<organism evidence="2">
    <name type="scientific">Amphora coffeiformis</name>
    <dbReference type="NCBI Taxonomy" id="265554"/>
    <lineage>
        <taxon>Eukaryota</taxon>
        <taxon>Sar</taxon>
        <taxon>Stramenopiles</taxon>
        <taxon>Ochrophyta</taxon>
        <taxon>Bacillariophyta</taxon>
        <taxon>Bacillariophyceae</taxon>
        <taxon>Bacillariophycidae</taxon>
        <taxon>Thalassiophysales</taxon>
        <taxon>Catenulaceae</taxon>
        <taxon>Amphora</taxon>
    </lineage>
</organism>
<feature type="transmembrane region" description="Helical" evidence="1">
    <location>
        <begin position="122"/>
        <end position="142"/>
    </location>
</feature>
<keyword evidence="1" id="KW-1133">Transmembrane helix</keyword>
<feature type="transmembrane region" description="Helical" evidence="1">
    <location>
        <begin position="67"/>
        <end position="90"/>
    </location>
</feature>
<reference evidence="2" key="1">
    <citation type="submission" date="2021-01" db="EMBL/GenBank/DDBJ databases">
        <authorList>
            <person name="Corre E."/>
            <person name="Pelletier E."/>
            <person name="Niang G."/>
            <person name="Scheremetjew M."/>
            <person name="Finn R."/>
            <person name="Kale V."/>
            <person name="Holt S."/>
            <person name="Cochrane G."/>
            <person name="Meng A."/>
            <person name="Brown T."/>
            <person name="Cohen L."/>
        </authorList>
    </citation>
    <scope>NUCLEOTIDE SEQUENCE</scope>
    <source>
        <strain evidence="2">CCMP127</strain>
    </source>
</reference>
<evidence type="ECO:0000256" key="1">
    <source>
        <dbReference type="SAM" id="Phobius"/>
    </source>
</evidence>
<dbReference type="AlphaFoldDB" id="A0A7S3L569"/>
<accession>A0A7S3L569</accession>
<feature type="transmembrane region" description="Helical" evidence="1">
    <location>
        <begin position="28"/>
        <end position="46"/>
    </location>
</feature>
<evidence type="ECO:0000313" key="2">
    <source>
        <dbReference type="EMBL" id="CAE0410623.1"/>
    </source>
</evidence>
<evidence type="ECO:0008006" key="3">
    <source>
        <dbReference type="Google" id="ProtNLM"/>
    </source>
</evidence>
<dbReference type="EMBL" id="HBIM01009584">
    <property type="protein sequence ID" value="CAE0410623.1"/>
    <property type="molecule type" value="Transcribed_RNA"/>
</dbReference>
<feature type="transmembrane region" description="Helical" evidence="1">
    <location>
        <begin position="163"/>
        <end position="186"/>
    </location>
</feature>
<name>A0A7S3L569_9STRA</name>
<keyword evidence="1" id="KW-0472">Membrane</keyword>
<feature type="transmembrane region" description="Helical" evidence="1">
    <location>
        <begin position="288"/>
        <end position="305"/>
    </location>
</feature>
<feature type="transmembrane region" description="Helical" evidence="1">
    <location>
        <begin position="192"/>
        <end position="213"/>
    </location>
</feature>
<feature type="transmembrane region" description="Helical" evidence="1">
    <location>
        <begin position="239"/>
        <end position="268"/>
    </location>
</feature>
<proteinExistence type="predicted"/>
<sequence length="337" mass="37131">MSTDTDEQQGVNSAGPGYVTSGETSFEFYMDLVLGFIFLGTAALAMRRIISASRSQSQSAGGAGAETYVVTAFYSLIGATAALRMIWFLIPASVWQPSYVPVAVYAFDKDHPSWVGSMLSEITVTLGSLTLFSIFCLILCYWADILKKYFHPGVRRSSPMTTFLIIMETLAGLEVINVALFLMGVYTTEGMILFNAILLAVVSIVCVVEISIFSHRFRTVLRTLGAINQVSTDSQVRRIVWITVTGNLFFFTRAFLEATFAALLVLYWHKNGTVDKVFSHAWWDTYTLLKYGSEFTILALMLYILQSRFATQAAASAAAPSQSNTAGYSRVPQAQVV</sequence>
<protein>
    <recommendedName>
        <fullName evidence="3">THH1/TOM1/TOM3 domain-containing protein</fullName>
    </recommendedName>
</protein>